<dbReference type="Proteomes" id="UP000271464">
    <property type="component" value="Unassembled WGS sequence"/>
</dbReference>
<dbReference type="InterPro" id="IPR010982">
    <property type="entry name" value="Lambda_DNA-bd_dom_sf"/>
</dbReference>
<evidence type="ECO:0000313" key="2">
    <source>
        <dbReference type="EMBL" id="VBA32401.1"/>
    </source>
</evidence>
<dbReference type="InterPro" id="IPR001387">
    <property type="entry name" value="Cro/C1-type_HTH"/>
</dbReference>
<proteinExistence type="predicted"/>
<accession>A0ABY6RSR9</accession>
<dbReference type="EMBL" id="UPHM01000155">
    <property type="protein sequence ID" value="VBA32401.1"/>
    <property type="molecule type" value="Genomic_DNA"/>
</dbReference>
<dbReference type="RefSeq" id="WP_122526605.1">
    <property type="nucleotide sequence ID" value="NZ_UPHM01000155.1"/>
</dbReference>
<organism evidence="2 3">
    <name type="scientific">Mycobacterium persicum</name>
    <dbReference type="NCBI Taxonomy" id="1487726"/>
    <lineage>
        <taxon>Bacteria</taxon>
        <taxon>Bacillati</taxon>
        <taxon>Actinomycetota</taxon>
        <taxon>Actinomycetes</taxon>
        <taxon>Mycobacteriales</taxon>
        <taxon>Mycobacteriaceae</taxon>
        <taxon>Mycobacterium</taxon>
    </lineage>
</organism>
<dbReference type="CDD" id="cd00093">
    <property type="entry name" value="HTH_XRE"/>
    <property type="match status" value="1"/>
</dbReference>
<sequence length="127" mass="13810">MNPPTDGPARLEYYICERLAVLHMTRVELARRGGPNRSTLHKSSNGSRSMSLSTLTRLDQALGWAHGSSRAILEGGVPKTPPPQDTHVRTVLHAVEGLIEQCHAMLADARQLLTELLAGADTAQHAR</sequence>
<dbReference type="SUPFAM" id="SSF47413">
    <property type="entry name" value="lambda repressor-like DNA-binding domains"/>
    <property type="match status" value="1"/>
</dbReference>
<protein>
    <recommendedName>
        <fullName evidence="4">XRE family transcriptional regulator</fullName>
    </recommendedName>
</protein>
<keyword evidence="3" id="KW-1185">Reference proteome</keyword>
<feature type="compositionally biased region" description="Polar residues" evidence="1">
    <location>
        <begin position="36"/>
        <end position="46"/>
    </location>
</feature>
<evidence type="ECO:0000256" key="1">
    <source>
        <dbReference type="SAM" id="MobiDB-lite"/>
    </source>
</evidence>
<reference evidence="2 3" key="1">
    <citation type="submission" date="2018-09" db="EMBL/GenBank/DDBJ databases">
        <authorList>
            <person name="Tagini F."/>
        </authorList>
    </citation>
    <scope>NUCLEOTIDE SEQUENCE [LARGE SCALE GENOMIC DNA]</scope>
    <source>
        <strain evidence="2 3">MK4</strain>
    </source>
</reference>
<evidence type="ECO:0000313" key="3">
    <source>
        <dbReference type="Proteomes" id="UP000271464"/>
    </source>
</evidence>
<comment type="caution">
    <text evidence="2">The sequence shown here is derived from an EMBL/GenBank/DDBJ whole genome shotgun (WGS) entry which is preliminary data.</text>
</comment>
<gene>
    <name evidence="2" type="ORF">LAUMK4_05742</name>
</gene>
<name>A0ABY6RSR9_9MYCO</name>
<evidence type="ECO:0008006" key="4">
    <source>
        <dbReference type="Google" id="ProtNLM"/>
    </source>
</evidence>
<feature type="region of interest" description="Disordered" evidence="1">
    <location>
        <begin position="33"/>
        <end position="52"/>
    </location>
</feature>